<dbReference type="STRING" id="36745.CLSAP_50600"/>
<dbReference type="PROSITE" id="PS51257">
    <property type="entry name" value="PROKAR_LIPOPROTEIN"/>
    <property type="match status" value="1"/>
</dbReference>
<proteinExistence type="predicted"/>
<dbReference type="Proteomes" id="UP000011728">
    <property type="component" value="Chromosome"/>
</dbReference>
<reference evidence="1 2" key="1">
    <citation type="submission" date="2013-02" db="EMBL/GenBank/DDBJ databases">
        <title>Genome sequence of Clostridium saccharoperbutylacetonicum N1-4(HMT).</title>
        <authorList>
            <person name="Poehlein A."/>
            <person name="Daniel R."/>
        </authorList>
    </citation>
    <scope>NUCLEOTIDE SEQUENCE [LARGE SCALE GENOMIC DNA]</scope>
    <source>
        <strain evidence="2">N1-4(HMT)</strain>
    </source>
</reference>
<name>M1MSD1_9CLOT</name>
<dbReference type="eggNOG" id="COG5298">
    <property type="taxonomic scope" value="Bacteria"/>
</dbReference>
<dbReference type="AlphaFoldDB" id="M1MSD1"/>
<gene>
    <name evidence="1" type="ORF">Cspa_c53130</name>
</gene>
<evidence type="ECO:0000313" key="2">
    <source>
        <dbReference type="Proteomes" id="UP000011728"/>
    </source>
</evidence>
<dbReference type="InterPro" id="IPR018763">
    <property type="entry name" value="DUF2334"/>
</dbReference>
<keyword evidence="2" id="KW-1185">Reference proteome</keyword>
<evidence type="ECO:0008006" key="3">
    <source>
        <dbReference type="Google" id="ProtNLM"/>
    </source>
</evidence>
<dbReference type="PATRIC" id="fig|931276.5.peg.5368"/>
<accession>M1MSD1</accession>
<dbReference type="HOGENOM" id="CLU_614965_0_0_9"/>
<dbReference type="OrthoDB" id="2339428at2"/>
<dbReference type="EMBL" id="CP004121">
    <property type="protein sequence ID" value="AGF59058.1"/>
    <property type="molecule type" value="Genomic_DNA"/>
</dbReference>
<dbReference type="Pfam" id="PF10096">
    <property type="entry name" value="DUF2334"/>
    <property type="match status" value="1"/>
</dbReference>
<dbReference type="RefSeq" id="WP_015395365.1">
    <property type="nucleotide sequence ID" value="NC_020291.1"/>
</dbReference>
<sequence length="458" mass="53471">MINRKFFSVLIIFIILFLISCTTKKTSQTDNVEQIQNEASAESTNTKLNIDFNTFNGFDMIQDNVKFIINGKTLTLKLPIYLDKNRHYICLNEFIEQLNGKISKINNLLRIEIDNKFYLIDLSQNTVKFLNNEFTLKKKLLNDENIYYISFFDFSHIFNLYTRWDKNNKIINCKINGFDNTKPAPYKSKINQIGLIRFEDVGLSSQSYSKDYFEKLRIMANYMYQKNIPYHIAWIPRYVIPNQGIDNDPLTKNNFEIAEMVYSLDYFTAHNGIIGLHGYTHQLGDVESGIGFEFGKYDPSVKNFEEKIQKAINTASYLDIPIGFFEAPHYEITPTQNKIAEKYFKILYYPFNDFGRNKADLTKPQLSPYNKTSYYISTPLDYIPIGKEELTLNKIDKNNNKAIMGSVFFHPLLENDCITLAEDKNSAPTFTYIENSNFKKLITILEKKGYRFIKVTDL</sequence>
<protein>
    <recommendedName>
        <fullName evidence="3">DUF2334 domain-containing protein</fullName>
    </recommendedName>
</protein>
<dbReference type="KEGG" id="csr:Cspa_c53130"/>
<organism evidence="1 2">
    <name type="scientific">Clostridium saccharoperbutylacetonicum N1-4(HMT)</name>
    <dbReference type="NCBI Taxonomy" id="931276"/>
    <lineage>
        <taxon>Bacteria</taxon>
        <taxon>Bacillati</taxon>
        <taxon>Bacillota</taxon>
        <taxon>Clostridia</taxon>
        <taxon>Eubacteriales</taxon>
        <taxon>Clostridiaceae</taxon>
        <taxon>Clostridium</taxon>
    </lineage>
</organism>
<evidence type="ECO:0000313" key="1">
    <source>
        <dbReference type="EMBL" id="AGF59058.1"/>
    </source>
</evidence>